<accession>A0A6N2M087</accession>
<evidence type="ECO:0000313" key="1">
    <source>
        <dbReference type="EMBL" id="VFU46925.1"/>
    </source>
</evidence>
<name>A0A6N2M087_SALVM</name>
<sequence>MLSLVFSNLPHFFSSLSRVLSLSFKLPVLGQWNHLLVVQDSHLWLLQPWIVVKYTLLPACLLEMILR</sequence>
<dbReference type="AlphaFoldDB" id="A0A6N2M087"/>
<reference evidence="1" key="1">
    <citation type="submission" date="2019-03" db="EMBL/GenBank/DDBJ databases">
        <authorList>
            <person name="Mank J."/>
            <person name="Almeida P."/>
        </authorList>
    </citation>
    <scope>NUCLEOTIDE SEQUENCE</scope>
    <source>
        <strain evidence="1">78183</strain>
    </source>
</reference>
<proteinExistence type="predicted"/>
<dbReference type="EMBL" id="CAADRP010001652">
    <property type="protein sequence ID" value="VFU46925.1"/>
    <property type="molecule type" value="Genomic_DNA"/>
</dbReference>
<organism evidence="1">
    <name type="scientific">Salix viminalis</name>
    <name type="common">Common osier</name>
    <name type="synonym">Basket willow</name>
    <dbReference type="NCBI Taxonomy" id="40686"/>
    <lineage>
        <taxon>Eukaryota</taxon>
        <taxon>Viridiplantae</taxon>
        <taxon>Streptophyta</taxon>
        <taxon>Embryophyta</taxon>
        <taxon>Tracheophyta</taxon>
        <taxon>Spermatophyta</taxon>
        <taxon>Magnoliopsida</taxon>
        <taxon>eudicotyledons</taxon>
        <taxon>Gunneridae</taxon>
        <taxon>Pentapetalae</taxon>
        <taxon>rosids</taxon>
        <taxon>fabids</taxon>
        <taxon>Malpighiales</taxon>
        <taxon>Salicaceae</taxon>
        <taxon>Saliceae</taxon>
        <taxon>Salix</taxon>
    </lineage>
</organism>
<protein>
    <submittedName>
        <fullName evidence="1">Uncharacterized protein</fullName>
    </submittedName>
</protein>
<gene>
    <name evidence="1" type="ORF">SVIM_LOCUS299867</name>
</gene>